<comment type="caution">
    <text evidence="4">The sequence shown here is derived from an EMBL/GenBank/DDBJ whole genome shotgun (WGS) entry which is preliminary data.</text>
</comment>
<protein>
    <submittedName>
        <fullName evidence="4">Alpha amylase, catalytic domain protein</fullName>
    </submittedName>
</protein>
<dbReference type="PATRIC" id="fig|1379.3.peg.1407"/>
<keyword evidence="1" id="KW-0378">Hydrolase</keyword>
<dbReference type="Pfam" id="PF00128">
    <property type="entry name" value="Alpha-amylase"/>
    <property type="match status" value="1"/>
</dbReference>
<gene>
    <name evidence="4" type="ORF">HMPREF3186_01423</name>
</gene>
<organism evidence="4 5">
    <name type="scientific">Gemella haemolysans</name>
    <dbReference type="NCBI Taxonomy" id="1379"/>
    <lineage>
        <taxon>Bacteria</taxon>
        <taxon>Bacillati</taxon>
        <taxon>Bacillota</taxon>
        <taxon>Bacilli</taxon>
        <taxon>Bacillales</taxon>
        <taxon>Gemellaceae</taxon>
        <taxon>Gemella</taxon>
    </lineage>
</organism>
<name>A0A133ZSD3_9BACL</name>
<evidence type="ECO:0000256" key="2">
    <source>
        <dbReference type="ARBA" id="ARBA00023295"/>
    </source>
</evidence>
<keyword evidence="2" id="KW-0326">Glycosidase</keyword>
<evidence type="ECO:0000256" key="1">
    <source>
        <dbReference type="ARBA" id="ARBA00022801"/>
    </source>
</evidence>
<dbReference type="EMBL" id="LSDC01000099">
    <property type="protein sequence ID" value="KXB58345.1"/>
    <property type="molecule type" value="Genomic_DNA"/>
</dbReference>
<reference evidence="5" key="1">
    <citation type="submission" date="2016-01" db="EMBL/GenBank/DDBJ databases">
        <authorList>
            <person name="Mitreva M."/>
            <person name="Pepin K.H."/>
            <person name="Mihindukulasuriya K.A."/>
            <person name="Fulton R."/>
            <person name="Fronick C."/>
            <person name="O'Laughlin M."/>
            <person name="Miner T."/>
            <person name="Herter B."/>
            <person name="Rosa B.A."/>
            <person name="Cordes M."/>
            <person name="Tomlinson C."/>
            <person name="Wollam A."/>
            <person name="Palsikar V.B."/>
            <person name="Mardis E.R."/>
            <person name="Wilson R.K."/>
        </authorList>
    </citation>
    <scope>NUCLEOTIDE SEQUENCE [LARGE SCALE GENOMIC DNA]</scope>
    <source>
        <strain evidence="5">DNF01167</strain>
    </source>
</reference>
<evidence type="ECO:0000313" key="4">
    <source>
        <dbReference type="EMBL" id="KXB58345.1"/>
    </source>
</evidence>
<dbReference type="InterPro" id="IPR006047">
    <property type="entry name" value="GH13_cat_dom"/>
</dbReference>
<sequence length="619" mass="73413">MKNMIKFNPIKNKYPQGALKNNDDFYFEVFIKDDFYFNDFKIIIKNEYTGELISKSLEFKEKTIENYSTYHVTFEPFNTGLYFYHFEVHFDSFYVYLKNDKLDAKLVNSKDDLPDWQLTVYDKNFTTPDWYKGSIMYQIFPDRFKRSEKFTEKVAKNENVRIRHENWNSIPHSSITHENYGAKDFLMGNLLGIEEEKEYFKKLNIESIYLNPIVESPENHRYSTSDYFNVDPYFGTNEQFEKFCKDFKADNIRIILDGVFSHTGSDSIYFNRYNNYDSIGAYNSQNSPYYSWFNFINFPNEYHSWWGFDNLPTVIKENKEYSDFINNKDSGVVNFWQKLGIAGWRLDVADEFPDEFLDRIRESAKYYDKDALIIGEVWEDATNKISYNTRRRYFLGDQLDSAMNYPWKNAIINFVKNKNAEDFTLEVLKLVENYPRPALDAIMNLLGSHDTERVLTMLAFDNPEDVPVHERPTYKMSNEQYAKAKELLKYASFIQFTLPGVPCIYYGDEIGMYGFRDPYNRLGFTHNDKDEDLLNHYIELSNFRNKNKDDFITNFEFVYTNDNCVAYRRNSILCVVNLNSKAHFIENFSGEKLFGNNEVYSTPFGTVVPPKCYVAMKIK</sequence>
<dbReference type="STRING" id="1379.HMPREF3186_01423"/>
<accession>A0A133ZSD3</accession>
<dbReference type="GO" id="GO:0005975">
    <property type="term" value="P:carbohydrate metabolic process"/>
    <property type="evidence" value="ECO:0007669"/>
    <property type="project" value="InterPro"/>
</dbReference>
<dbReference type="CDD" id="cd11338">
    <property type="entry name" value="AmyAc_CMD"/>
    <property type="match status" value="1"/>
</dbReference>
<feature type="domain" description="Glycosyl hydrolase family 13 catalytic" evidence="3">
    <location>
        <begin position="138"/>
        <end position="544"/>
    </location>
</feature>
<dbReference type="InterPro" id="IPR045857">
    <property type="entry name" value="O16G_dom_2"/>
</dbReference>
<dbReference type="PANTHER" id="PTHR10357">
    <property type="entry name" value="ALPHA-AMYLASE FAMILY MEMBER"/>
    <property type="match status" value="1"/>
</dbReference>
<dbReference type="InterPro" id="IPR017853">
    <property type="entry name" value="GH"/>
</dbReference>
<dbReference type="SMART" id="SM00642">
    <property type="entry name" value="Aamy"/>
    <property type="match status" value="1"/>
</dbReference>
<dbReference type="AlphaFoldDB" id="A0A133ZSD3"/>
<dbReference type="Proteomes" id="UP000070355">
    <property type="component" value="Unassembled WGS sequence"/>
</dbReference>
<dbReference type="PANTHER" id="PTHR10357:SF210">
    <property type="entry name" value="MALTODEXTRIN GLUCOSIDASE"/>
    <property type="match status" value="1"/>
</dbReference>
<evidence type="ECO:0000313" key="5">
    <source>
        <dbReference type="Proteomes" id="UP000070355"/>
    </source>
</evidence>
<dbReference type="GO" id="GO:0016798">
    <property type="term" value="F:hydrolase activity, acting on glycosyl bonds"/>
    <property type="evidence" value="ECO:0007669"/>
    <property type="project" value="UniProtKB-KW"/>
</dbReference>
<dbReference type="Gene3D" id="3.90.400.10">
    <property type="entry name" value="Oligo-1,6-glucosidase, Domain 2"/>
    <property type="match status" value="1"/>
</dbReference>
<dbReference type="SUPFAM" id="SSF51445">
    <property type="entry name" value="(Trans)glycosidases"/>
    <property type="match status" value="1"/>
</dbReference>
<dbReference type="Gene3D" id="3.20.20.80">
    <property type="entry name" value="Glycosidases"/>
    <property type="match status" value="1"/>
</dbReference>
<evidence type="ECO:0000259" key="3">
    <source>
        <dbReference type="SMART" id="SM00642"/>
    </source>
</evidence>
<proteinExistence type="predicted"/>